<evidence type="ECO:0000313" key="3">
    <source>
        <dbReference type="Proteomes" id="UP001203297"/>
    </source>
</evidence>
<dbReference type="SUPFAM" id="SSF52266">
    <property type="entry name" value="SGNH hydrolase"/>
    <property type="match status" value="1"/>
</dbReference>
<reference evidence="2" key="1">
    <citation type="journal article" date="2022" name="New Phytol.">
        <title>Evolutionary transition to the ectomycorrhizal habit in the genomes of a hyperdiverse lineage of mushroom-forming fungi.</title>
        <authorList>
            <person name="Looney B."/>
            <person name="Miyauchi S."/>
            <person name="Morin E."/>
            <person name="Drula E."/>
            <person name="Courty P.E."/>
            <person name="Kohler A."/>
            <person name="Kuo A."/>
            <person name="LaButti K."/>
            <person name="Pangilinan J."/>
            <person name="Lipzen A."/>
            <person name="Riley R."/>
            <person name="Andreopoulos W."/>
            <person name="He G."/>
            <person name="Johnson J."/>
            <person name="Nolan M."/>
            <person name="Tritt A."/>
            <person name="Barry K.W."/>
            <person name="Grigoriev I.V."/>
            <person name="Nagy L.G."/>
            <person name="Hibbett D."/>
            <person name="Henrissat B."/>
            <person name="Matheny P.B."/>
            <person name="Labbe J."/>
            <person name="Martin F.M."/>
        </authorList>
    </citation>
    <scope>NUCLEOTIDE SEQUENCE</scope>
    <source>
        <strain evidence="2">BPL690</strain>
    </source>
</reference>
<dbReference type="EMBL" id="WTXG01000002">
    <property type="protein sequence ID" value="KAI0307236.1"/>
    <property type="molecule type" value="Genomic_DNA"/>
</dbReference>
<evidence type="ECO:0000256" key="1">
    <source>
        <dbReference type="ARBA" id="ARBA00022801"/>
    </source>
</evidence>
<sequence>MTSSSRLTPTWRGYFRIKKLMVFGDSYSYVGYSAQAPVPTSSSPLGVAFPGQPINEPGLPNWIGYLIRNYGHGHANMIAYDYARRGDTVMGVYANQVSREFLPSVGRKPGWAAWGPSDTVFVTWVGANDCRILYTNDKAEITPIIATLFAAQDGLYRAGARNFLFIDVPPLHMSPIGNMGDKVVRFRNWNDELRRGLATFTSRYPDATVMVFSAWETFSRILSDPARYGFNPADRNTQGGSIWFDFMHPTSRVHNILAGEIAQFLASQPPQS</sequence>
<dbReference type="InterPro" id="IPR036514">
    <property type="entry name" value="SGNH_hydro_sf"/>
</dbReference>
<dbReference type="PANTHER" id="PTHR45648:SF22">
    <property type="entry name" value="GDSL LIPASE_ACYLHYDROLASE FAMILY PROTEIN (AFU_ORTHOLOGUE AFUA_4G14700)"/>
    <property type="match status" value="1"/>
</dbReference>
<organism evidence="2 3">
    <name type="scientific">Multifurca ochricompacta</name>
    <dbReference type="NCBI Taxonomy" id="376703"/>
    <lineage>
        <taxon>Eukaryota</taxon>
        <taxon>Fungi</taxon>
        <taxon>Dikarya</taxon>
        <taxon>Basidiomycota</taxon>
        <taxon>Agaricomycotina</taxon>
        <taxon>Agaricomycetes</taxon>
        <taxon>Russulales</taxon>
        <taxon>Russulaceae</taxon>
        <taxon>Multifurca</taxon>
    </lineage>
</organism>
<evidence type="ECO:0000313" key="2">
    <source>
        <dbReference type="EMBL" id="KAI0307236.1"/>
    </source>
</evidence>
<dbReference type="InterPro" id="IPR051058">
    <property type="entry name" value="GDSL_Est/Lipase"/>
</dbReference>
<proteinExistence type="predicted"/>
<evidence type="ECO:0008006" key="4">
    <source>
        <dbReference type="Google" id="ProtNLM"/>
    </source>
</evidence>
<dbReference type="InterPro" id="IPR001087">
    <property type="entry name" value="GDSL"/>
</dbReference>
<dbReference type="AlphaFoldDB" id="A0AAD4MBA4"/>
<dbReference type="Proteomes" id="UP001203297">
    <property type="component" value="Unassembled WGS sequence"/>
</dbReference>
<protein>
    <recommendedName>
        <fullName evidence="4">Carbohydrate esterase family 16 protein</fullName>
    </recommendedName>
</protein>
<keyword evidence="3" id="KW-1185">Reference proteome</keyword>
<dbReference type="Pfam" id="PF00657">
    <property type="entry name" value="Lipase_GDSL"/>
    <property type="match status" value="1"/>
</dbReference>
<comment type="caution">
    <text evidence="2">The sequence shown here is derived from an EMBL/GenBank/DDBJ whole genome shotgun (WGS) entry which is preliminary data.</text>
</comment>
<gene>
    <name evidence="2" type="ORF">B0F90DRAFT_1622154</name>
</gene>
<name>A0AAD4MBA4_9AGAM</name>
<keyword evidence="1" id="KW-0378">Hydrolase</keyword>
<dbReference type="GO" id="GO:0016788">
    <property type="term" value="F:hydrolase activity, acting on ester bonds"/>
    <property type="evidence" value="ECO:0007669"/>
    <property type="project" value="InterPro"/>
</dbReference>
<accession>A0AAD4MBA4</accession>
<dbReference type="PANTHER" id="PTHR45648">
    <property type="entry name" value="GDSL LIPASE/ACYLHYDROLASE FAMILY PROTEIN (AFU_ORTHOLOGUE AFUA_4G14700)"/>
    <property type="match status" value="1"/>
</dbReference>
<dbReference type="Gene3D" id="3.40.50.1110">
    <property type="entry name" value="SGNH hydrolase"/>
    <property type="match status" value="1"/>
</dbReference>